<feature type="DNA-binding region" description="Homeobox" evidence="1">
    <location>
        <begin position="5"/>
        <end position="64"/>
    </location>
</feature>
<dbReference type="Proteomes" id="UP000663877">
    <property type="component" value="Unassembled WGS sequence"/>
</dbReference>
<dbReference type="AlphaFoldDB" id="A0A813WBZ9"/>
<feature type="domain" description="Homeobox" evidence="3">
    <location>
        <begin position="3"/>
        <end position="63"/>
    </location>
</feature>
<reference evidence="4" key="1">
    <citation type="submission" date="2021-02" db="EMBL/GenBank/DDBJ databases">
        <authorList>
            <person name="Nowell W R."/>
        </authorList>
    </citation>
    <scope>NUCLEOTIDE SEQUENCE</scope>
</reference>
<dbReference type="InterPro" id="IPR009057">
    <property type="entry name" value="Homeodomain-like_sf"/>
</dbReference>
<keyword evidence="1 2" id="KW-0539">Nucleus</keyword>
<keyword evidence="1 2" id="KW-0371">Homeobox</keyword>
<name>A0A813WBZ9_9BILA</name>
<dbReference type="CDD" id="cd00086">
    <property type="entry name" value="homeodomain"/>
    <property type="match status" value="1"/>
</dbReference>
<organism evidence="4 7">
    <name type="scientific">Adineta steineri</name>
    <dbReference type="NCBI Taxonomy" id="433720"/>
    <lineage>
        <taxon>Eukaryota</taxon>
        <taxon>Metazoa</taxon>
        <taxon>Spiralia</taxon>
        <taxon>Gnathifera</taxon>
        <taxon>Rotifera</taxon>
        <taxon>Eurotatoria</taxon>
        <taxon>Bdelloidea</taxon>
        <taxon>Adinetida</taxon>
        <taxon>Adinetidae</taxon>
        <taxon>Adineta</taxon>
    </lineage>
</organism>
<evidence type="ECO:0000256" key="1">
    <source>
        <dbReference type="PROSITE-ProRule" id="PRU00108"/>
    </source>
</evidence>
<dbReference type="EMBL" id="CAJNOM010000187">
    <property type="protein sequence ID" value="CAF1198699.1"/>
    <property type="molecule type" value="Genomic_DNA"/>
</dbReference>
<accession>A0A813WBZ9</accession>
<comment type="caution">
    <text evidence="4">The sequence shown here is derived from an EMBL/GenBank/DDBJ whole genome shotgun (WGS) entry which is preliminary data.</text>
</comment>
<sequence>MSTSKPHTREPLNTRQRTILMTFYNQNPYPSASERHQLAETTGRTLKQIQDWFSNRRRNDQQLISGKPTITLLPPPPPPQPQVVPTQPMYCYTSPTSAMCPCCYFTQTSPIIDQTFYSHYPTYYYSSSNTFHS</sequence>
<evidence type="ECO:0000313" key="6">
    <source>
        <dbReference type="Proteomes" id="UP000663832"/>
    </source>
</evidence>
<dbReference type="OrthoDB" id="4187154at2759"/>
<keyword evidence="1 2" id="KW-0238">DNA-binding</keyword>
<evidence type="ECO:0000313" key="4">
    <source>
        <dbReference type="EMBL" id="CAF0855301.1"/>
    </source>
</evidence>
<dbReference type="SUPFAM" id="SSF46689">
    <property type="entry name" value="Homeodomain-like"/>
    <property type="match status" value="1"/>
</dbReference>
<dbReference type="SMART" id="SM00389">
    <property type="entry name" value="HOX"/>
    <property type="match status" value="1"/>
</dbReference>
<dbReference type="Pfam" id="PF00046">
    <property type="entry name" value="Homeodomain"/>
    <property type="match status" value="1"/>
</dbReference>
<dbReference type="GO" id="GO:0005634">
    <property type="term" value="C:nucleus"/>
    <property type="evidence" value="ECO:0007669"/>
    <property type="project" value="UniProtKB-SubCell"/>
</dbReference>
<proteinExistence type="predicted"/>
<dbReference type="PROSITE" id="PS50071">
    <property type="entry name" value="HOMEOBOX_2"/>
    <property type="match status" value="1"/>
</dbReference>
<evidence type="ECO:0000313" key="7">
    <source>
        <dbReference type="Proteomes" id="UP000663877"/>
    </source>
</evidence>
<dbReference type="EMBL" id="CAJNOI010000025">
    <property type="protein sequence ID" value="CAF0855301.1"/>
    <property type="molecule type" value="Genomic_DNA"/>
</dbReference>
<evidence type="ECO:0000259" key="3">
    <source>
        <dbReference type="PROSITE" id="PS50071"/>
    </source>
</evidence>
<protein>
    <recommendedName>
        <fullName evidence="3">Homeobox domain-containing protein</fullName>
    </recommendedName>
</protein>
<evidence type="ECO:0000313" key="5">
    <source>
        <dbReference type="EMBL" id="CAF1198699.1"/>
    </source>
</evidence>
<dbReference type="GO" id="GO:0003677">
    <property type="term" value="F:DNA binding"/>
    <property type="evidence" value="ECO:0007669"/>
    <property type="project" value="UniProtKB-UniRule"/>
</dbReference>
<evidence type="ECO:0000256" key="2">
    <source>
        <dbReference type="RuleBase" id="RU000682"/>
    </source>
</evidence>
<keyword evidence="6" id="KW-1185">Reference proteome</keyword>
<gene>
    <name evidence="4" type="ORF">BJG266_LOCUS8073</name>
    <name evidence="5" type="ORF">QVE165_LOCUS25681</name>
</gene>
<dbReference type="Proteomes" id="UP000663832">
    <property type="component" value="Unassembled WGS sequence"/>
</dbReference>
<dbReference type="Gene3D" id="1.10.10.60">
    <property type="entry name" value="Homeodomain-like"/>
    <property type="match status" value="1"/>
</dbReference>
<comment type="subcellular location">
    <subcellularLocation>
        <location evidence="1 2">Nucleus</location>
    </subcellularLocation>
</comment>
<dbReference type="InterPro" id="IPR001356">
    <property type="entry name" value="HD"/>
</dbReference>